<dbReference type="CDD" id="cd16417">
    <property type="entry name" value="HAD_PGPase"/>
    <property type="match status" value="1"/>
</dbReference>
<comment type="similarity">
    <text evidence="4 10">Belongs to the HAD-like hydrolase superfamily. CbbY/CbbZ/Gph/YieH family.</text>
</comment>
<dbReference type="STRING" id="1232683.ADIMK_2808"/>
<dbReference type="GO" id="GO:0046295">
    <property type="term" value="P:glycolate biosynthetic process"/>
    <property type="evidence" value="ECO:0007669"/>
    <property type="project" value="UniProtKB-UniRule"/>
</dbReference>
<dbReference type="NCBIfam" id="TIGR01449">
    <property type="entry name" value="PGP_bact"/>
    <property type="match status" value="1"/>
</dbReference>
<feature type="binding site" evidence="10">
    <location>
        <position position="13"/>
    </location>
    <ligand>
        <name>Mg(2+)</name>
        <dbReference type="ChEBI" id="CHEBI:18420"/>
    </ligand>
</feature>
<name>A0A081FXM9_9GAMM</name>
<dbReference type="Pfam" id="PF13419">
    <property type="entry name" value="HAD_2"/>
    <property type="match status" value="1"/>
</dbReference>
<dbReference type="NCBIfam" id="TIGR01509">
    <property type="entry name" value="HAD-SF-IA-v3"/>
    <property type="match status" value="1"/>
</dbReference>
<keyword evidence="8 10" id="KW-0460">Magnesium</keyword>
<dbReference type="Proteomes" id="UP000028252">
    <property type="component" value="Unassembled WGS sequence"/>
</dbReference>
<keyword evidence="7 10" id="KW-0378">Hydrolase</keyword>
<sequence length="228" mass="24288">MICGTQPALVMFDLDGTLVDSVPDLARAVDLMLEGIGRAPAGEDKVRRWVGNGADMLVRRALAGGFEVDSDPLGGELFPIARELFLAAYAQANGRNSHIYPGVEALLEHYQAQGVPMAVVTNKPGSFTTELLDQLQLARYFPVVVAGDSLDQRKPHPAPLLHACSALGVEPDRALMIGDSKVDVEAARAAGCPVVCVSYGYNHGEAIQDAGADRVVDSLRELLPLNTQ</sequence>
<dbReference type="FunFam" id="3.40.50.1000:FF:000022">
    <property type="entry name" value="Phosphoglycolate phosphatase"/>
    <property type="match status" value="1"/>
</dbReference>
<dbReference type="InterPro" id="IPR050155">
    <property type="entry name" value="HAD-like_hydrolase_sf"/>
</dbReference>
<dbReference type="eggNOG" id="COG0546">
    <property type="taxonomic scope" value="Bacteria"/>
</dbReference>
<dbReference type="GO" id="GO:0008967">
    <property type="term" value="F:phosphoglycolate phosphatase activity"/>
    <property type="evidence" value="ECO:0007669"/>
    <property type="project" value="UniProtKB-UniRule"/>
</dbReference>
<dbReference type="NCBIfam" id="TIGR01549">
    <property type="entry name" value="HAD-SF-IA-v1"/>
    <property type="match status" value="1"/>
</dbReference>
<dbReference type="SFLD" id="SFLDS00003">
    <property type="entry name" value="Haloacid_Dehalogenase"/>
    <property type="match status" value="1"/>
</dbReference>
<dbReference type="GO" id="GO:0046872">
    <property type="term" value="F:metal ion binding"/>
    <property type="evidence" value="ECO:0007669"/>
    <property type="project" value="UniProtKB-KW"/>
</dbReference>
<evidence type="ECO:0000256" key="10">
    <source>
        <dbReference type="HAMAP-Rule" id="MF_00495"/>
    </source>
</evidence>
<dbReference type="SFLD" id="SFLDG01129">
    <property type="entry name" value="C1.5:_HAD__Beta-PGM__Phosphata"/>
    <property type="match status" value="1"/>
</dbReference>
<dbReference type="InterPro" id="IPR006439">
    <property type="entry name" value="HAD-SF_hydro_IA"/>
</dbReference>
<evidence type="ECO:0000256" key="7">
    <source>
        <dbReference type="ARBA" id="ARBA00022801"/>
    </source>
</evidence>
<dbReference type="SUPFAM" id="SSF56784">
    <property type="entry name" value="HAD-like"/>
    <property type="match status" value="1"/>
</dbReference>
<evidence type="ECO:0000256" key="3">
    <source>
        <dbReference type="ARBA" id="ARBA00004818"/>
    </source>
</evidence>
<feature type="binding site" evidence="10">
    <location>
        <position position="179"/>
    </location>
    <ligand>
        <name>Mg(2+)</name>
        <dbReference type="ChEBI" id="CHEBI:18420"/>
    </ligand>
</feature>
<dbReference type="Gene3D" id="3.40.50.1000">
    <property type="entry name" value="HAD superfamily/HAD-like"/>
    <property type="match status" value="1"/>
</dbReference>
<comment type="catalytic activity">
    <reaction evidence="1 10">
        <text>2-phosphoglycolate + H2O = glycolate + phosphate</text>
        <dbReference type="Rhea" id="RHEA:14369"/>
        <dbReference type="ChEBI" id="CHEBI:15377"/>
        <dbReference type="ChEBI" id="CHEBI:29805"/>
        <dbReference type="ChEBI" id="CHEBI:43474"/>
        <dbReference type="ChEBI" id="CHEBI:58033"/>
        <dbReference type="EC" id="3.1.3.18"/>
    </reaction>
</comment>
<dbReference type="GO" id="GO:0006281">
    <property type="term" value="P:DNA repair"/>
    <property type="evidence" value="ECO:0007669"/>
    <property type="project" value="TreeGrafter"/>
</dbReference>
<dbReference type="RefSeq" id="WP_036189315.1">
    <property type="nucleotide sequence ID" value="NZ_JMQN01000040.1"/>
</dbReference>
<evidence type="ECO:0000313" key="11">
    <source>
        <dbReference type="EMBL" id="KEA63284.1"/>
    </source>
</evidence>
<keyword evidence="12" id="KW-1185">Reference proteome</keyword>
<gene>
    <name evidence="11" type="ORF">ADIMK_2808</name>
</gene>
<dbReference type="Gene3D" id="1.10.150.240">
    <property type="entry name" value="Putative phosphatase, domain 2"/>
    <property type="match status" value="1"/>
</dbReference>
<dbReference type="InterPro" id="IPR037512">
    <property type="entry name" value="PGPase_prok"/>
</dbReference>
<dbReference type="InterPro" id="IPR041492">
    <property type="entry name" value="HAD_2"/>
</dbReference>
<dbReference type="EMBL" id="JMQN01000040">
    <property type="protein sequence ID" value="KEA63284.1"/>
    <property type="molecule type" value="Genomic_DNA"/>
</dbReference>
<dbReference type="GO" id="GO:0005975">
    <property type="term" value="P:carbohydrate metabolic process"/>
    <property type="evidence" value="ECO:0007669"/>
    <property type="project" value="InterPro"/>
</dbReference>
<comment type="function">
    <text evidence="10">Specifically catalyzes the dephosphorylation of 2-phosphoglycolate. Is involved in the dissimilation of the intracellular 2-phosphoglycolate formed during the DNA repair of 3'-phosphoglycolate ends, a major class of DNA lesions induced by oxidative stress.</text>
</comment>
<dbReference type="PRINTS" id="PR00413">
    <property type="entry name" value="HADHALOGNASE"/>
</dbReference>
<keyword evidence="9 10" id="KW-0119">Carbohydrate metabolism</keyword>
<dbReference type="PATRIC" id="fig|1232683.4.peg.2763"/>
<evidence type="ECO:0000256" key="4">
    <source>
        <dbReference type="ARBA" id="ARBA00006171"/>
    </source>
</evidence>
<keyword evidence="6 10" id="KW-0479">Metal-binding</keyword>
<comment type="cofactor">
    <cofactor evidence="2 10">
        <name>Mg(2+)</name>
        <dbReference type="ChEBI" id="CHEBI:18420"/>
    </cofactor>
</comment>
<evidence type="ECO:0000256" key="1">
    <source>
        <dbReference type="ARBA" id="ARBA00000830"/>
    </source>
</evidence>
<dbReference type="GO" id="GO:0005829">
    <property type="term" value="C:cytosol"/>
    <property type="evidence" value="ECO:0007669"/>
    <property type="project" value="TreeGrafter"/>
</dbReference>
<proteinExistence type="inferred from homology"/>
<evidence type="ECO:0000256" key="9">
    <source>
        <dbReference type="ARBA" id="ARBA00023277"/>
    </source>
</evidence>
<reference evidence="11 12" key="1">
    <citation type="submission" date="2014-04" db="EMBL/GenBank/DDBJ databases">
        <title>Marinobacterium kochiensis sp. nov., isolated from sediment sample collected from Kochi backwaters in Kerala, India.</title>
        <authorList>
            <person name="Singh A."/>
            <person name="Pinnaka A.K."/>
        </authorList>
    </citation>
    <scope>NUCLEOTIDE SEQUENCE [LARGE SCALE GENOMIC DNA]</scope>
    <source>
        <strain evidence="11 12">AK27</strain>
    </source>
</reference>
<dbReference type="PANTHER" id="PTHR43434:SF1">
    <property type="entry name" value="PHOSPHOGLYCOLATE PHOSPHATASE"/>
    <property type="match status" value="1"/>
</dbReference>
<evidence type="ECO:0000256" key="2">
    <source>
        <dbReference type="ARBA" id="ARBA00001946"/>
    </source>
</evidence>
<comment type="pathway">
    <text evidence="3 10">Organic acid metabolism; glycolate biosynthesis; glycolate from 2-phosphoglycolate: step 1/1.</text>
</comment>
<dbReference type="NCBIfam" id="NF009695">
    <property type="entry name" value="PRK13222.1-2"/>
    <property type="match status" value="1"/>
</dbReference>
<evidence type="ECO:0000256" key="5">
    <source>
        <dbReference type="ARBA" id="ARBA00013078"/>
    </source>
</evidence>
<accession>A0A081FXM9</accession>
<evidence type="ECO:0000256" key="6">
    <source>
        <dbReference type="ARBA" id="ARBA00022723"/>
    </source>
</evidence>
<protein>
    <recommendedName>
        <fullName evidence="5 10">Phosphoglycolate phosphatase</fullName>
        <shortName evidence="10">PGP</shortName>
        <shortName evidence="10">PGPase</shortName>
        <ecNumber evidence="5 10">3.1.3.18</ecNumber>
    </recommendedName>
</protein>
<dbReference type="EC" id="3.1.3.18" evidence="5 10"/>
<comment type="caution">
    <text evidence="11">The sequence shown here is derived from an EMBL/GenBank/DDBJ whole genome shotgun (WGS) entry which is preliminary data.</text>
</comment>
<feature type="binding site" evidence="10">
    <location>
        <position position="15"/>
    </location>
    <ligand>
        <name>Mg(2+)</name>
        <dbReference type="ChEBI" id="CHEBI:18420"/>
    </ligand>
</feature>
<organism evidence="11 12">
    <name type="scientific">Marinobacterium lacunae</name>
    <dbReference type="NCBI Taxonomy" id="1232683"/>
    <lineage>
        <taxon>Bacteria</taxon>
        <taxon>Pseudomonadati</taxon>
        <taxon>Pseudomonadota</taxon>
        <taxon>Gammaproteobacteria</taxon>
        <taxon>Oceanospirillales</taxon>
        <taxon>Oceanospirillaceae</taxon>
        <taxon>Marinobacterium</taxon>
    </lineage>
</organism>
<dbReference type="UniPathway" id="UPA00865">
    <property type="reaction ID" value="UER00834"/>
</dbReference>
<feature type="active site" description="Nucleophile" evidence="10">
    <location>
        <position position="13"/>
    </location>
</feature>
<evidence type="ECO:0000256" key="8">
    <source>
        <dbReference type="ARBA" id="ARBA00022842"/>
    </source>
</evidence>
<evidence type="ECO:0000313" key="12">
    <source>
        <dbReference type="Proteomes" id="UP000028252"/>
    </source>
</evidence>
<dbReference type="SFLD" id="SFLDG01135">
    <property type="entry name" value="C1.5.6:_HAD__Beta-PGM__Phospha"/>
    <property type="match status" value="1"/>
</dbReference>
<dbReference type="InterPro" id="IPR023198">
    <property type="entry name" value="PGP-like_dom2"/>
</dbReference>
<dbReference type="AlphaFoldDB" id="A0A081FXM9"/>
<dbReference type="PANTHER" id="PTHR43434">
    <property type="entry name" value="PHOSPHOGLYCOLATE PHOSPHATASE"/>
    <property type="match status" value="1"/>
</dbReference>
<dbReference type="InterPro" id="IPR023214">
    <property type="entry name" value="HAD_sf"/>
</dbReference>
<dbReference type="HAMAP" id="MF_00495">
    <property type="entry name" value="GPH_hydrolase_bact"/>
    <property type="match status" value="1"/>
</dbReference>
<dbReference type="InterPro" id="IPR036412">
    <property type="entry name" value="HAD-like_sf"/>
</dbReference>